<gene>
    <name evidence="3" type="ORF">CQW49_11820</name>
</gene>
<feature type="transmembrane region" description="Helical" evidence="1">
    <location>
        <begin position="209"/>
        <end position="227"/>
    </location>
</feature>
<keyword evidence="1" id="KW-0812">Transmembrane</keyword>
<evidence type="ECO:0000259" key="2">
    <source>
        <dbReference type="SMART" id="SM01269"/>
    </source>
</evidence>
<keyword evidence="1" id="KW-0472">Membrane</keyword>
<name>A0A2D2D0G7_METT3</name>
<dbReference type="AlphaFoldDB" id="A0A2D2D0G7"/>
<feature type="transmembrane region" description="Helical" evidence="1">
    <location>
        <begin position="64"/>
        <end position="83"/>
    </location>
</feature>
<dbReference type="Proteomes" id="UP000230709">
    <property type="component" value="Chromosome"/>
</dbReference>
<dbReference type="RefSeq" id="WP_003612325.1">
    <property type="nucleotide sequence ID" value="NZ_ADVE02000001.1"/>
</dbReference>
<dbReference type="PANTHER" id="PTHR12879">
    <property type="entry name" value="SPHINGOLIPID DELTA 4 DESATURASE/C-4 HYDROXYLASE PROTEIN DES2"/>
    <property type="match status" value="1"/>
</dbReference>
<evidence type="ECO:0000313" key="4">
    <source>
        <dbReference type="Proteomes" id="UP000230709"/>
    </source>
</evidence>
<dbReference type="Pfam" id="PF00487">
    <property type="entry name" value="FA_desaturase"/>
    <property type="match status" value="1"/>
</dbReference>
<sequence length="331" mass="37383">MNVISISATSAADRSHVERRRLILEAHPEVRKLFGKDDVTFKITAGIFAGQLLIAAILGWLGLAYWPLALLMAICVGAFANHANFVVIHDAIHNCVFESTFANKLTALLADLPNAFPTAMGFRCYHIKHHSHLSAYDYDADIPSRWETEWVGGSTWRKAVWLFFFPAVQLARLSRLKGTVPIMGLWTYVNIAVIAAFDAFVLWAFGPNALLYLILSFWFSVGGLHPLSARWLQEHFAFGPNQGTFDYYGPLNTLALNIGYHNEHHDFHEIPWRRLPELTRMAPEFYEPLACHRSWVALLVTFVFDPRYSLSTRSENVERASAAQAIPLPAE</sequence>
<dbReference type="GO" id="GO:0046513">
    <property type="term" value="P:ceramide biosynthetic process"/>
    <property type="evidence" value="ECO:0007669"/>
    <property type="project" value="TreeGrafter"/>
</dbReference>
<dbReference type="PANTHER" id="PTHR12879:SF8">
    <property type="entry name" value="SPHINGOLIPID DELTA(4)-DESATURASE DES1"/>
    <property type="match status" value="1"/>
</dbReference>
<dbReference type="Pfam" id="PF08557">
    <property type="entry name" value="Lipid_DES"/>
    <property type="match status" value="1"/>
</dbReference>
<dbReference type="InterPro" id="IPR013866">
    <property type="entry name" value="Sphingolipid_d4-desaturase_N"/>
</dbReference>
<proteinExistence type="predicted"/>
<dbReference type="KEGG" id="mtw:CQW49_11820"/>
<keyword evidence="1" id="KW-1133">Transmembrane helix</keyword>
<evidence type="ECO:0000313" key="3">
    <source>
        <dbReference type="EMBL" id="ATQ68488.1"/>
    </source>
</evidence>
<evidence type="ECO:0000256" key="1">
    <source>
        <dbReference type="SAM" id="Phobius"/>
    </source>
</evidence>
<accession>A0A2D2D0G7</accession>
<feature type="domain" description="Sphingolipid delta4-desaturase N-terminal" evidence="2">
    <location>
        <begin position="6"/>
        <end position="40"/>
    </location>
</feature>
<feature type="transmembrane region" description="Helical" evidence="1">
    <location>
        <begin position="182"/>
        <end position="203"/>
    </location>
</feature>
<dbReference type="STRING" id="595536.GCA_000178815_02800"/>
<dbReference type="GO" id="GO:0016020">
    <property type="term" value="C:membrane"/>
    <property type="evidence" value="ECO:0007669"/>
    <property type="project" value="GOC"/>
</dbReference>
<keyword evidence="4" id="KW-1185">Reference proteome</keyword>
<reference evidence="4" key="1">
    <citation type="submission" date="2017-10" db="EMBL/GenBank/DDBJ databases">
        <title>Completed PacBio SMRT sequence of Methylosinus trichosporium OB3b reveals presence of a third large plasmid.</title>
        <authorList>
            <person name="Charles T.C."/>
            <person name="Lynch M.D.J."/>
            <person name="Heil J.R."/>
            <person name="Cheng J."/>
        </authorList>
    </citation>
    <scope>NUCLEOTIDE SEQUENCE [LARGE SCALE GENOMIC DNA]</scope>
    <source>
        <strain evidence="4">OB3b</strain>
    </source>
</reference>
<organism evidence="3 4">
    <name type="scientific">Methylosinus trichosporium (strain ATCC 35070 / NCIMB 11131 / UNIQEM 75 / OB3b)</name>
    <dbReference type="NCBI Taxonomy" id="595536"/>
    <lineage>
        <taxon>Bacteria</taxon>
        <taxon>Pseudomonadati</taxon>
        <taxon>Pseudomonadota</taxon>
        <taxon>Alphaproteobacteria</taxon>
        <taxon>Hyphomicrobiales</taxon>
        <taxon>Methylocystaceae</taxon>
        <taxon>Methylosinus</taxon>
    </lineage>
</organism>
<feature type="transmembrane region" description="Helical" evidence="1">
    <location>
        <begin position="39"/>
        <end position="58"/>
    </location>
</feature>
<dbReference type="EMBL" id="CP023737">
    <property type="protein sequence ID" value="ATQ68488.1"/>
    <property type="molecule type" value="Genomic_DNA"/>
</dbReference>
<dbReference type="GO" id="GO:0042284">
    <property type="term" value="F:sphingolipid delta-4 desaturase activity"/>
    <property type="evidence" value="ECO:0007669"/>
    <property type="project" value="TreeGrafter"/>
</dbReference>
<dbReference type="SMART" id="SM01269">
    <property type="entry name" value="Lipid_DES"/>
    <property type="match status" value="1"/>
</dbReference>
<dbReference type="InterPro" id="IPR005804">
    <property type="entry name" value="FA_desaturase_dom"/>
</dbReference>
<protein>
    <submittedName>
        <fullName evidence="3">Fatty acid desaturase</fullName>
    </submittedName>
</protein>